<proteinExistence type="predicted"/>
<gene>
    <name evidence="4" type="ordered locus">Rfer_3900</name>
</gene>
<dbReference type="GO" id="GO:0003700">
    <property type="term" value="F:DNA-binding transcription factor activity"/>
    <property type="evidence" value="ECO:0007669"/>
    <property type="project" value="InterPro"/>
</dbReference>
<dbReference type="eggNOG" id="COG2378">
    <property type="taxonomic scope" value="Bacteria"/>
</dbReference>
<evidence type="ECO:0000313" key="5">
    <source>
        <dbReference type="Proteomes" id="UP000008332"/>
    </source>
</evidence>
<name>Q21RK4_ALBFT</name>
<dbReference type="InterPro" id="IPR001034">
    <property type="entry name" value="DeoR_HTH"/>
</dbReference>
<dbReference type="EMBL" id="CP000267">
    <property type="protein sequence ID" value="ABD71599.1"/>
    <property type="molecule type" value="Genomic_DNA"/>
</dbReference>
<dbReference type="STRING" id="338969.Rfer_3900"/>
<dbReference type="InterPro" id="IPR057727">
    <property type="entry name" value="WCX_dom"/>
</dbReference>
<dbReference type="InterPro" id="IPR026881">
    <property type="entry name" value="WYL_dom"/>
</dbReference>
<dbReference type="RefSeq" id="WP_011466162.1">
    <property type="nucleotide sequence ID" value="NC_007908.1"/>
</dbReference>
<dbReference type="InterPro" id="IPR036388">
    <property type="entry name" value="WH-like_DNA-bd_sf"/>
</dbReference>
<dbReference type="Pfam" id="PF25583">
    <property type="entry name" value="WCX"/>
    <property type="match status" value="1"/>
</dbReference>
<dbReference type="PANTHER" id="PTHR34580">
    <property type="match status" value="1"/>
</dbReference>
<keyword evidence="5" id="KW-1185">Reference proteome</keyword>
<dbReference type="OrthoDB" id="8555652at2"/>
<dbReference type="Proteomes" id="UP000008332">
    <property type="component" value="Chromosome"/>
</dbReference>
<keyword evidence="1" id="KW-0805">Transcription regulation</keyword>
<dbReference type="KEGG" id="rfr:Rfer_3900"/>
<sequence>MDRTERFYMILGLLRRQTVASFSTLQAALEVSRSTLKRDLSYLSTRLNNPIAYSRELGGYSLEKADGESGIPHELPGLWFSATEIHALLTVQHLLSGLDTGGLLNTHIAPFIDRLNTLLGHEGNADATQLRRRVRIIGLAQRSVTPRHFERVATALAQRKRLHIAYCARGTGEASVREVSPLRLVHYRDNWYLDAWCHLRQGLRNFALDAMAEVQLLDRPARDVSDAKLDATFGSGYGIFSSGTVRWARLRFTPERARWVAQEQWHPQQDGRHQADGGYLLRIPYTDHRELIMDILKHGAHCEVLGPKSLREAVGAEVGKMGEKYF</sequence>
<dbReference type="PROSITE" id="PS52050">
    <property type="entry name" value="WYL"/>
    <property type="match status" value="1"/>
</dbReference>
<protein>
    <recommendedName>
        <fullName evidence="3">HTH deoR-type domain-containing protein</fullName>
    </recommendedName>
</protein>
<evidence type="ECO:0000259" key="3">
    <source>
        <dbReference type="PROSITE" id="PS51000"/>
    </source>
</evidence>
<dbReference type="Gene3D" id="1.10.10.10">
    <property type="entry name" value="Winged helix-like DNA-binding domain superfamily/Winged helix DNA-binding domain"/>
    <property type="match status" value="1"/>
</dbReference>
<dbReference type="PROSITE" id="PS51000">
    <property type="entry name" value="HTH_DEOR_2"/>
    <property type="match status" value="1"/>
</dbReference>
<accession>Q21RK4</accession>
<feature type="domain" description="HTH deoR-type" evidence="3">
    <location>
        <begin position="3"/>
        <end position="62"/>
    </location>
</feature>
<dbReference type="HOGENOM" id="CLU_041141_4_1_4"/>
<organism evidence="4 5">
    <name type="scientific">Albidiferax ferrireducens (strain ATCC BAA-621 / DSM 15236 / T118)</name>
    <name type="common">Rhodoferax ferrireducens</name>
    <dbReference type="NCBI Taxonomy" id="338969"/>
    <lineage>
        <taxon>Bacteria</taxon>
        <taxon>Pseudomonadati</taxon>
        <taxon>Pseudomonadota</taxon>
        <taxon>Betaproteobacteria</taxon>
        <taxon>Burkholderiales</taxon>
        <taxon>Comamonadaceae</taxon>
        <taxon>Rhodoferax</taxon>
    </lineage>
</organism>
<dbReference type="Pfam" id="PF13280">
    <property type="entry name" value="WYL"/>
    <property type="match status" value="1"/>
</dbReference>
<keyword evidence="2" id="KW-0804">Transcription</keyword>
<dbReference type="InterPro" id="IPR051534">
    <property type="entry name" value="CBASS_pafABC_assoc_protein"/>
</dbReference>
<dbReference type="AlphaFoldDB" id="Q21RK4"/>
<dbReference type="PANTHER" id="PTHR34580:SF3">
    <property type="entry name" value="PROTEIN PAFB"/>
    <property type="match status" value="1"/>
</dbReference>
<evidence type="ECO:0000256" key="1">
    <source>
        <dbReference type="ARBA" id="ARBA00023015"/>
    </source>
</evidence>
<reference evidence="5" key="1">
    <citation type="submission" date="2006-02" db="EMBL/GenBank/DDBJ databases">
        <title>Complete sequence of chromosome of Rhodoferax ferrireducens DSM 15236.</title>
        <authorList>
            <person name="Copeland A."/>
            <person name="Lucas S."/>
            <person name="Lapidus A."/>
            <person name="Barry K."/>
            <person name="Detter J.C."/>
            <person name="Glavina del Rio T."/>
            <person name="Hammon N."/>
            <person name="Israni S."/>
            <person name="Pitluck S."/>
            <person name="Brettin T."/>
            <person name="Bruce D."/>
            <person name="Han C."/>
            <person name="Tapia R."/>
            <person name="Gilna P."/>
            <person name="Kiss H."/>
            <person name="Schmutz J."/>
            <person name="Larimer F."/>
            <person name="Land M."/>
            <person name="Kyrpides N."/>
            <person name="Ivanova N."/>
            <person name="Richardson P."/>
        </authorList>
    </citation>
    <scope>NUCLEOTIDE SEQUENCE [LARGE SCALE GENOMIC DNA]</scope>
    <source>
        <strain evidence="5">ATCC BAA-621 / DSM 15236 / T118</strain>
    </source>
</reference>
<evidence type="ECO:0000256" key="2">
    <source>
        <dbReference type="ARBA" id="ARBA00023163"/>
    </source>
</evidence>
<evidence type="ECO:0000313" key="4">
    <source>
        <dbReference type="EMBL" id="ABD71599.1"/>
    </source>
</evidence>